<accession>A0A507BHM9</accession>
<proteinExistence type="predicted"/>
<evidence type="ECO:0000313" key="3">
    <source>
        <dbReference type="Proteomes" id="UP000319257"/>
    </source>
</evidence>
<reference evidence="2 3" key="1">
    <citation type="submission" date="2019-06" db="EMBL/GenBank/DDBJ databases">
        <title>Draft genome sequence of the filamentous fungus Phialemoniopsis curvata isolated from diesel fuel.</title>
        <authorList>
            <person name="Varaljay V.A."/>
            <person name="Lyon W.J."/>
            <person name="Crouch A.L."/>
            <person name="Drake C.E."/>
            <person name="Hollomon J.M."/>
            <person name="Nadeau L.J."/>
            <person name="Nunn H.S."/>
            <person name="Stevenson B.S."/>
            <person name="Bojanowski C.L."/>
            <person name="Crookes-Goodson W.J."/>
        </authorList>
    </citation>
    <scope>NUCLEOTIDE SEQUENCE [LARGE SCALE GENOMIC DNA]</scope>
    <source>
        <strain evidence="2 3">D216</strain>
    </source>
</reference>
<protein>
    <submittedName>
        <fullName evidence="2">Uncharacterized protein</fullName>
    </submittedName>
</protein>
<dbReference type="InParanoid" id="A0A507BHM9"/>
<keyword evidence="1" id="KW-0732">Signal</keyword>
<sequence>MKFTAVALASLSLFGSTLAVDSWEIYSFRGPCPKSGKINSSDKTWELLTLGEKDMSNNCQPFWAKHKGDSVSVFMKGFEKLGKEMVLYTKPSTGLCEKNNEIRVFSEDGCIAIPDGWNPEYFSVRDKKKKRAEEFSA</sequence>
<dbReference type="Proteomes" id="UP000319257">
    <property type="component" value="Unassembled WGS sequence"/>
</dbReference>
<feature type="chain" id="PRO_5021451448" evidence="1">
    <location>
        <begin position="20"/>
        <end position="137"/>
    </location>
</feature>
<dbReference type="RefSeq" id="XP_031000734.1">
    <property type="nucleotide sequence ID" value="XM_031133977.1"/>
</dbReference>
<gene>
    <name evidence="2" type="ORF">E0L32_011267</name>
</gene>
<keyword evidence="3" id="KW-1185">Reference proteome</keyword>
<name>A0A507BHM9_9PEZI</name>
<feature type="signal peptide" evidence="1">
    <location>
        <begin position="1"/>
        <end position="19"/>
    </location>
</feature>
<organism evidence="2 3">
    <name type="scientific">Thyridium curvatum</name>
    <dbReference type="NCBI Taxonomy" id="1093900"/>
    <lineage>
        <taxon>Eukaryota</taxon>
        <taxon>Fungi</taxon>
        <taxon>Dikarya</taxon>
        <taxon>Ascomycota</taxon>
        <taxon>Pezizomycotina</taxon>
        <taxon>Sordariomycetes</taxon>
        <taxon>Sordariomycetidae</taxon>
        <taxon>Thyridiales</taxon>
        <taxon>Thyridiaceae</taxon>
        <taxon>Thyridium</taxon>
    </lineage>
</organism>
<dbReference type="GeneID" id="41978714"/>
<comment type="caution">
    <text evidence="2">The sequence shown here is derived from an EMBL/GenBank/DDBJ whole genome shotgun (WGS) entry which is preliminary data.</text>
</comment>
<dbReference type="AlphaFoldDB" id="A0A507BHM9"/>
<evidence type="ECO:0000313" key="2">
    <source>
        <dbReference type="EMBL" id="TPX19023.1"/>
    </source>
</evidence>
<evidence type="ECO:0000256" key="1">
    <source>
        <dbReference type="SAM" id="SignalP"/>
    </source>
</evidence>
<dbReference type="EMBL" id="SKBQ01000102">
    <property type="protein sequence ID" value="TPX19023.1"/>
    <property type="molecule type" value="Genomic_DNA"/>
</dbReference>